<reference evidence="2" key="1">
    <citation type="submission" date="2021-06" db="EMBL/GenBank/DDBJ databases">
        <authorList>
            <person name="Kallberg Y."/>
            <person name="Tangrot J."/>
            <person name="Rosling A."/>
        </authorList>
    </citation>
    <scope>NUCLEOTIDE SEQUENCE</scope>
    <source>
        <strain evidence="2">87-6 pot B 2015</strain>
    </source>
</reference>
<evidence type="ECO:0000313" key="2">
    <source>
        <dbReference type="EMBL" id="CAG8748536.1"/>
    </source>
</evidence>
<comment type="caution">
    <text evidence="2">The sequence shown here is derived from an EMBL/GenBank/DDBJ whole genome shotgun (WGS) entry which is preliminary data.</text>
</comment>
<evidence type="ECO:0000313" key="3">
    <source>
        <dbReference type="Proteomes" id="UP000789375"/>
    </source>
</evidence>
<keyword evidence="3" id="KW-1185">Reference proteome</keyword>
<protein>
    <submittedName>
        <fullName evidence="2">3206_t:CDS:1</fullName>
    </submittedName>
</protein>
<dbReference type="Proteomes" id="UP000789375">
    <property type="component" value="Unassembled WGS sequence"/>
</dbReference>
<evidence type="ECO:0000256" key="1">
    <source>
        <dbReference type="SAM" id="MobiDB-lite"/>
    </source>
</evidence>
<dbReference type="EMBL" id="CAJVPP010023963">
    <property type="protein sequence ID" value="CAG8748536.1"/>
    <property type="molecule type" value="Genomic_DNA"/>
</dbReference>
<dbReference type="AlphaFoldDB" id="A0A9N9NN62"/>
<proteinExistence type="predicted"/>
<gene>
    <name evidence="2" type="ORF">FMOSSE_LOCUS16520</name>
</gene>
<accession>A0A9N9NN62</accession>
<feature type="non-terminal residue" evidence="2">
    <location>
        <position position="40"/>
    </location>
</feature>
<organism evidence="2 3">
    <name type="scientific">Funneliformis mosseae</name>
    <name type="common">Endomycorrhizal fungus</name>
    <name type="synonym">Glomus mosseae</name>
    <dbReference type="NCBI Taxonomy" id="27381"/>
    <lineage>
        <taxon>Eukaryota</taxon>
        <taxon>Fungi</taxon>
        <taxon>Fungi incertae sedis</taxon>
        <taxon>Mucoromycota</taxon>
        <taxon>Glomeromycotina</taxon>
        <taxon>Glomeromycetes</taxon>
        <taxon>Glomerales</taxon>
        <taxon>Glomeraceae</taxon>
        <taxon>Funneliformis</taxon>
    </lineage>
</organism>
<feature type="compositionally biased region" description="Polar residues" evidence="1">
    <location>
        <begin position="1"/>
        <end position="11"/>
    </location>
</feature>
<name>A0A9N9NN62_FUNMO</name>
<feature type="region of interest" description="Disordered" evidence="1">
    <location>
        <begin position="1"/>
        <end position="23"/>
    </location>
</feature>
<sequence length="40" mass="4771">MENNRQQNPLETPTLRRAAEDDDEVMKMQELEDEQLLLIN</sequence>